<dbReference type="InterPro" id="IPR032075">
    <property type="entry name" value="PI-PLC-C1"/>
</dbReference>
<dbReference type="RefSeq" id="WP_183996282.1">
    <property type="nucleotide sequence ID" value="NZ_JACIEH010000001.1"/>
</dbReference>
<comment type="caution">
    <text evidence="1">The sequence shown here is derived from an EMBL/GenBank/DDBJ whole genome shotgun (WGS) entry which is preliminary data.</text>
</comment>
<dbReference type="GO" id="GO:0006629">
    <property type="term" value="P:lipid metabolic process"/>
    <property type="evidence" value="ECO:0007669"/>
    <property type="project" value="InterPro"/>
</dbReference>
<protein>
    <recommendedName>
        <fullName evidence="3">Calcium-dependent phosphoinositide phospholipase C</fullName>
    </recommendedName>
</protein>
<reference evidence="1 2" key="1">
    <citation type="submission" date="2020-08" db="EMBL/GenBank/DDBJ databases">
        <title>Genomic Encyclopedia of Type Strains, Phase IV (KMG-IV): sequencing the most valuable type-strain genomes for metagenomic binning, comparative biology and taxonomic classification.</title>
        <authorList>
            <person name="Goeker M."/>
        </authorList>
    </citation>
    <scope>NUCLEOTIDE SEQUENCE [LARGE SCALE GENOMIC DNA]</scope>
    <source>
        <strain evidence="1 2">DSM 101806</strain>
    </source>
</reference>
<sequence>MFWLFAPLALAAAPAPVRINDLVMLGTHNSYKQAMPAERMQQLRAFDANSADSLDYSHRPLVEQLDAGARQLELDIWYDPKGGLYADGSTDPAMQRPGFKVQHMAGFDNRSSCLTLVQCLTIIRTWSDAHPGHVPILLMFNTNDNGRFIKGEPYSEAAYDALDAEVRSVLSPNKLIVPDDVQGKYPTLRDAVLANNWPTLAASRGKFLFALDETPAKVALYRGARKSLEGRVFFVNTDEASPAAAYMTINEPVGDAARIAEAVKANFLVRTRADANTREARANDTRPRDAAFTSGAQYISTDYLWPDPRFAGGYRVTMPGGAIALCNPVRRPQGCGAPITEPKTR</sequence>
<dbReference type="Gene3D" id="3.20.20.190">
    <property type="entry name" value="Phosphatidylinositol (PI) phosphodiesterase"/>
    <property type="match status" value="1"/>
</dbReference>
<accession>A0A7W6NW29</accession>
<name>A0A7W6NW29_9SPHN</name>
<dbReference type="Pfam" id="PF16670">
    <property type="entry name" value="PI-PLC-C1"/>
    <property type="match status" value="1"/>
</dbReference>
<keyword evidence="2" id="KW-1185">Reference proteome</keyword>
<dbReference type="SUPFAM" id="SSF51695">
    <property type="entry name" value="PLC-like phosphodiesterases"/>
    <property type="match status" value="1"/>
</dbReference>
<dbReference type="InterPro" id="IPR017946">
    <property type="entry name" value="PLC-like_Pdiesterase_TIM-brl"/>
</dbReference>
<dbReference type="GO" id="GO:0008081">
    <property type="term" value="F:phosphoric diester hydrolase activity"/>
    <property type="evidence" value="ECO:0007669"/>
    <property type="project" value="InterPro"/>
</dbReference>
<proteinExistence type="predicted"/>
<gene>
    <name evidence="1" type="ORF">GGR46_001640</name>
</gene>
<dbReference type="CDD" id="cd08589">
    <property type="entry name" value="PI-PLCc_SaPLC1_like"/>
    <property type="match status" value="1"/>
</dbReference>
<dbReference type="AlphaFoldDB" id="A0A7W6NW29"/>
<dbReference type="PROSITE" id="PS50007">
    <property type="entry name" value="PIPLC_X_DOMAIN"/>
    <property type="match status" value="1"/>
</dbReference>
<dbReference type="EMBL" id="JACIEH010000001">
    <property type="protein sequence ID" value="MBB4098107.1"/>
    <property type="molecule type" value="Genomic_DNA"/>
</dbReference>
<evidence type="ECO:0000313" key="2">
    <source>
        <dbReference type="Proteomes" id="UP000557392"/>
    </source>
</evidence>
<dbReference type="Proteomes" id="UP000557392">
    <property type="component" value="Unassembled WGS sequence"/>
</dbReference>
<evidence type="ECO:0008006" key="3">
    <source>
        <dbReference type="Google" id="ProtNLM"/>
    </source>
</evidence>
<organism evidence="1 2">
    <name type="scientific">Sphingomonas kyeonggiensis</name>
    <dbReference type="NCBI Taxonomy" id="1268553"/>
    <lineage>
        <taxon>Bacteria</taxon>
        <taxon>Pseudomonadati</taxon>
        <taxon>Pseudomonadota</taxon>
        <taxon>Alphaproteobacteria</taxon>
        <taxon>Sphingomonadales</taxon>
        <taxon>Sphingomonadaceae</taxon>
        <taxon>Sphingomonas</taxon>
    </lineage>
</organism>
<evidence type="ECO:0000313" key="1">
    <source>
        <dbReference type="EMBL" id="MBB4098107.1"/>
    </source>
</evidence>